<dbReference type="PANTHER" id="PTHR23044:SF61">
    <property type="entry name" value="3'-5' EXORIBONUCLEASE 1-RELATED"/>
    <property type="match status" value="1"/>
</dbReference>
<dbReference type="GO" id="GO:0046872">
    <property type="term" value="F:metal ion binding"/>
    <property type="evidence" value="ECO:0007669"/>
    <property type="project" value="UniProtKB-KW"/>
</dbReference>
<keyword evidence="3" id="KW-0378">Hydrolase</keyword>
<dbReference type="Gene3D" id="3.30.420.10">
    <property type="entry name" value="Ribonuclease H-like superfamily/Ribonuclease H"/>
    <property type="match status" value="1"/>
</dbReference>
<dbReference type="InterPro" id="IPR012337">
    <property type="entry name" value="RNaseH-like_sf"/>
</dbReference>
<evidence type="ECO:0000259" key="5">
    <source>
        <dbReference type="SMART" id="SM00479"/>
    </source>
</evidence>
<protein>
    <recommendedName>
        <fullName evidence="5">Exonuclease domain-containing protein</fullName>
    </recommendedName>
</protein>
<name>A0A507FBS7_9FUNG</name>
<evidence type="ECO:0000256" key="4">
    <source>
        <dbReference type="ARBA" id="ARBA00022839"/>
    </source>
</evidence>
<dbReference type="CDD" id="cd01310">
    <property type="entry name" value="TatD_DNAse"/>
    <property type="match status" value="1"/>
</dbReference>
<dbReference type="InterPro" id="IPR047201">
    <property type="entry name" value="ERI-1_3'hExo-like"/>
</dbReference>
<dbReference type="InterPro" id="IPR001130">
    <property type="entry name" value="TatD-like"/>
</dbReference>
<dbReference type="SUPFAM" id="SSF51556">
    <property type="entry name" value="Metallo-dependent hydrolases"/>
    <property type="match status" value="1"/>
</dbReference>
<keyword evidence="2" id="KW-0479">Metal-binding</keyword>
<dbReference type="EMBL" id="QEAP01000176">
    <property type="protein sequence ID" value="TPX73592.1"/>
    <property type="molecule type" value="Genomic_DNA"/>
</dbReference>
<dbReference type="SUPFAM" id="SSF53098">
    <property type="entry name" value="Ribonuclease H-like"/>
    <property type="match status" value="1"/>
</dbReference>
<sequence>MHPRFVTAALRAAVHPWSGTVARLSVCLTTRCQIPSKFPFNTANLRNQSTMISPALPTQKFRYLAVLDFEATCDDKVNLSPQEIIEFPTVVIDTAQPLFPVVKEFHSYVKPTFHPTLTPFCTSLTGIQQETVDKAPVFKVVWDQFLQFLADNNLTESNTLFVTCGHWDLVKMLPAQLNTLHITHTPKVLQQWCNIKIFASHHLKAEVRGMPFMLHQYRLPLIGRHHSGIDDSRNVAAVARRLLEYGQVFRVTPKHEQLPKFQGTTAKPPPPPHKVKAKPASLEPLPAMIDIGANLTHKSFSKNMPDILKNARAANVRHIIITGTSVEVSRTAIELCRRYNATNLDAGGDEFPMLKCTVGIHPHDASRAMKNSKANFEALEKLITENRDIVVAVGECGLDYDRQFSSHEDQVHVFTQQAMMAARLDMPLFFHERSAHDAFMQVVRDVNQIVFKQTMKKLRGVVHCFTGETTDVLNAYLDEGFYLGITGWVTDERPERGAGLARLVNKIPLDRLMVETDAPFLMPRNIKPSPKICEPALVGHVVKRVAELYNIDGSEVADCTTRNAAKFFNL</sequence>
<dbReference type="AlphaFoldDB" id="A0A507FBS7"/>
<dbReference type="Pfam" id="PF01026">
    <property type="entry name" value="TatD_DNase"/>
    <property type="match status" value="1"/>
</dbReference>
<dbReference type="InterPro" id="IPR051274">
    <property type="entry name" value="3-5_Exoribonuclease"/>
</dbReference>
<reference evidence="6 7" key="1">
    <citation type="journal article" date="2019" name="Sci. Rep.">
        <title>Comparative genomics of chytrid fungi reveal insights into the obligate biotrophic and pathogenic lifestyle of Synchytrium endobioticum.</title>
        <authorList>
            <person name="van de Vossenberg B.T.L.H."/>
            <person name="Warris S."/>
            <person name="Nguyen H.D.T."/>
            <person name="van Gent-Pelzer M.P.E."/>
            <person name="Joly D.L."/>
            <person name="van de Geest H.C."/>
            <person name="Bonants P.J.M."/>
            <person name="Smith D.S."/>
            <person name="Levesque C.A."/>
            <person name="van der Lee T.A.J."/>
        </authorList>
    </citation>
    <scope>NUCLEOTIDE SEQUENCE [LARGE SCALE GENOMIC DNA]</scope>
    <source>
        <strain evidence="6 7">CBS 675.73</strain>
    </source>
</reference>
<organism evidence="6 7">
    <name type="scientific">Chytriomyces confervae</name>
    <dbReference type="NCBI Taxonomy" id="246404"/>
    <lineage>
        <taxon>Eukaryota</taxon>
        <taxon>Fungi</taxon>
        <taxon>Fungi incertae sedis</taxon>
        <taxon>Chytridiomycota</taxon>
        <taxon>Chytridiomycota incertae sedis</taxon>
        <taxon>Chytridiomycetes</taxon>
        <taxon>Chytridiales</taxon>
        <taxon>Chytriomycetaceae</taxon>
        <taxon>Chytriomyces</taxon>
    </lineage>
</organism>
<dbReference type="InterPro" id="IPR013520">
    <property type="entry name" value="Ribonucl_H"/>
</dbReference>
<evidence type="ECO:0000256" key="2">
    <source>
        <dbReference type="ARBA" id="ARBA00022723"/>
    </source>
</evidence>
<dbReference type="Gene3D" id="3.20.20.140">
    <property type="entry name" value="Metal-dependent hydrolases"/>
    <property type="match status" value="1"/>
</dbReference>
<evidence type="ECO:0000256" key="1">
    <source>
        <dbReference type="ARBA" id="ARBA00022722"/>
    </source>
</evidence>
<evidence type="ECO:0000256" key="3">
    <source>
        <dbReference type="ARBA" id="ARBA00022801"/>
    </source>
</evidence>
<dbReference type="InterPro" id="IPR036397">
    <property type="entry name" value="RNaseH_sf"/>
</dbReference>
<dbReference type="STRING" id="246404.A0A507FBS7"/>
<dbReference type="FunFam" id="3.20.20.140:FF:000005">
    <property type="entry name" value="TatD family hydrolase"/>
    <property type="match status" value="1"/>
</dbReference>
<dbReference type="InterPro" id="IPR032466">
    <property type="entry name" value="Metal_Hydrolase"/>
</dbReference>
<dbReference type="GO" id="GO:0000175">
    <property type="term" value="F:3'-5'-RNA exonuclease activity"/>
    <property type="evidence" value="ECO:0007669"/>
    <property type="project" value="InterPro"/>
</dbReference>
<comment type="caution">
    <text evidence="6">The sequence shown here is derived from an EMBL/GenBank/DDBJ whole genome shotgun (WGS) entry which is preliminary data.</text>
</comment>
<evidence type="ECO:0000313" key="6">
    <source>
        <dbReference type="EMBL" id="TPX73592.1"/>
    </source>
</evidence>
<dbReference type="GO" id="GO:0003676">
    <property type="term" value="F:nucleic acid binding"/>
    <property type="evidence" value="ECO:0007669"/>
    <property type="project" value="InterPro"/>
</dbReference>
<evidence type="ECO:0000313" key="7">
    <source>
        <dbReference type="Proteomes" id="UP000320333"/>
    </source>
</evidence>
<dbReference type="InterPro" id="IPR018228">
    <property type="entry name" value="DNase_TatD-rel_CS"/>
</dbReference>
<dbReference type="Proteomes" id="UP000320333">
    <property type="component" value="Unassembled WGS sequence"/>
</dbReference>
<keyword evidence="7" id="KW-1185">Reference proteome</keyword>
<keyword evidence="4" id="KW-0269">Exonuclease</keyword>
<dbReference type="Pfam" id="PF00929">
    <property type="entry name" value="RNase_T"/>
    <property type="match status" value="1"/>
</dbReference>
<dbReference type="PROSITE" id="PS01091">
    <property type="entry name" value="TATD_3"/>
    <property type="match status" value="1"/>
</dbReference>
<dbReference type="PANTHER" id="PTHR23044">
    <property type="entry name" value="3'-5' EXONUCLEASE ERI1-RELATED"/>
    <property type="match status" value="1"/>
</dbReference>
<proteinExistence type="predicted"/>
<accession>A0A507FBS7</accession>
<feature type="domain" description="Exonuclease" evidence="5">
    <location>
        <begin position="63"/>
        <end position="248"/>
    </location>
</feature>
<dbReference type="SMART" id="SM00479">
    <property type="entry name" value="EXOIII"/>
    <property type="match status" value="1"/>
</dbReference>
<dbReference type="CDD" id="cd06133">
    <property type="entry name" value="ERI-1_3'hExo_like"/>
    <property type="match status" value="1"/>
</dbReference>
<dbReference type="OrthoDB" id="6079689at2759"/>
<gene>
    <name evidence="6" type="ORF">CcCBS67573_g05147</name>
</gene>
<keyword evidence="1" id="KW-0540">Nuclease</keyword>